<gene>
    <name evidence="2" type="ORF">LshimejAT787_2600520</name>
</gene>
<dbReference type="EMBL" id="BRPK01000026">
    <property type="protein sequence ID" value="GLB45719.1"/>
    <property type="molecule type" value="Genomic_DNA"/>
</dbReference>
<keyword evidence="3" id="KW-1185">Reference proteome</keyword>
<accession>A0A9P3Q272</accession>
<proteinExistence type="predicted"/>
<feature type="region of interest" description="Disordered" evidence="1">
    <location>
        <begin position="108"/>
        <end position="134"/>
    </location>
</feature>
<dbReference type="AlphaFoldDB" id="A0A9P3Q272"/>
<name>A0A9P3Q272_LYOSH</name>
<reference evidence="2" key="1">
    <citation type="submission" date="2022-07" db="EMBL/GenBank/DDBJ databases">
        <title>The genome of Lyophyllum shimeji provides insight into the initial evolution of ectomycorrhizal fungal genome.</title>
        <authorList>
            <person name="Kobayashi Y."/>
            <person name="Shibata T."/>
            <person name="Hirakawa H."/>
            <person name="Shigenobu S."/>
            <person name="Nishiyama T."/>
            <person name="Yamada A."/>
            <person name="Hasebe M."/>
            <person name="Kawaguchi M."/>
        </authorList>
    </citation>
    <scope>NUCLEOTIDE SEQUENCE</scope>
    <source>
        <strain evidence="2">AT787</strain>
    </source>
</reference>
<evidence type="ECO:0000256" key="1">
    <source>
        <dbReference type="SAM" id="MobiDB-lite"/>
    </source>
</evidence>
<protein>
    <submittedName>
        <fullName evidence="2">Uncharacterized protein</fullName>
    </submittedName>
</protein>
<evidence type="ECO:0000313" key="3">
    <source>
        <dbReference type="Proteomes" id="UP001063166"/>
    </source>
</evidence>
<evidence type="ECO:0000313" key="2">
    <source>
        <dbReference type="EMBL" id="GLB45719.1"/>
    </source>
</evidence>
<sequence length="134" mass="14243">MPVIAVIAHAISRIFPPPSHPIFLLDASGTKPSALQVVTKTSQEMKRWRSTSPCVPSATISGYLRSTTALTANAPLTGEAPAIGVRPTDEWMSQLSTLRRQTALDPEYPLGSHELSHGTPSQALSGKSHFGTAV</sequence>
<organism evidence="2 3">
    <name type="scientific">Lyophyllum shimeji</name>
    <name type="common">Hon-shimeji</name>
    <name type="synonym">Tricholoma shimeji</name>
    <dbReference type="NCBI Taxonomy" id="47721"/>
    <lineage>
        <taxon>Eukaryota</taxon>
        <taxon>Fungi</taxon>
        <taxon>Dikarya</taxon>
        <taxon>Basidiomycota</taxon>
        <taxon>Agaricomycotina</taxon>
        <taxon>Agaricomycetes</taxon>
        <taxon>Agaricomycetidae</taxon>
        <taxon>Agaricales</taxon>
        <taxon>Tricholomatineae</taxon>
        <taxon>Lyophyllaceae</taxon>
        <taxon>Lyophyllum</taxon>
    </lineage>
</organism>
<comment type="caution">
    <text evidence="2">The sequence shown here is derived from an EMBL/GenBank/DDBJ whole genome shotgun (WGS) entry which is preliminary data.</text>
</comment>
<dbReference type="Proteomes" id="UP001063166">
    <property type="component" value="Unassembled WGS sequence"/>
</dbReference>